<feature type="chain" id="PRO_5014645869" description="DNA repair protein" evidence="3">
    <location>
        <begin position="26"/>
        <end position="262"/>
    </location>
</feature>
<keyword evidence="3" id="KW-0732">Signal</keyword>
<gene>
    <name evidence="4" type="ORF">CYJ10_21635</name>
</gene>
<feature type="compositionally biased region" description="Low complexity" evidence="2">
    <location>
        <begin position="55"/>
        <end position="70"/>
    </location>
</feature>
<organism evidence="4 5">
    <name type="scientific">Cupriavidus pauculus</name>
    <dbReference type="NCBI Taxonomy" id="82633"/>
    <lineage>
        <taxon>Bacteria</taxon>
        <taxon>Pseudomonadati</taxon>
        <taxon>Pseudomonadota</taxon>
        <taxon>Betaproteobacteria</taxon>
        <taxon>Burkholderiales</taxon>
        <taxon>Burkholderiaceae</taxon>
        <taxon>Cupriavidus</taxon>
    </lineage>
</organism>
<dbReference type="RefSeq" id="WP_101683504.1">
    <property type="nucleotide sequence ID" value="NZ_PJRP01000011.1"/>
</dbReference>
<evidence type="ECO:0000256" key="1">
    <source>
        <dbReference type="SAM" id="Coils"/>
    </source>
</evidence>
<feature type="compositionally biased region" description="Polar residues" evidence="2">
    <location>
        <begin position="235"/>
        <end position="247"/>
    </location>
</feature>
<dbReference type="OrthoDB" id="7032041at2"/>
<comment type="caution">
    <text evidence="4">The sequence shown here is derived from an EMBL/GenBank/DDBJ whole genome shotgun (WGS) entry which is preliminary data.</text>
</comment>
<evidence type="ECO:0008006" key="6">
    <source>
        <dbReference type="Google" id="ProtNLM"/>
    </source>
</evidence>
<evidence type="ECO:0000313" key="4">
    <source>
        <dbReference type="EMBL" id="PLP98489.1"/>
    </source>
</evidence>
<keyword evidence="1" id="KW-0175">Coiled coil</keyword>
<sequence length="262" mass="28093">MFPTIFYRIQSLAFLATLVAGNAYAQQAPSMEERLRNQLRITTTQLQQAQNELAALKAGQPSSGQSSASGAAGGGDASALRKELDAVRAQLATERGAREQLADATRQAHLQTQGVVEKATNQIAQYRKSYDELLRMARTLDAERRNLVAEAGARQAALKRCESANTKLYSVGQDILRAYETVDVATVLAARQPFAAQSRVRYEQIAQDYGDKLYEGRFDVRAGETVETPAEAVGQTPSNTAAETPATTVAMPASGAATPASP</sequence>
<evidence type="ECO:0000256" key="2">
    <source>
        <dbReference type="SAM" id="MobiDB-lite"/>
    </source>
</evidence>
<feature type="coiled-coil region" evidence="1">
    <location>
        <begin position="116"/>
        <end position="150"/>
    </location>
</feature>
<dbReference type="Proteomes" id="UP000234341">
    <property type="component" value="Unassembled WGS sequence"/>
</dbReference>
<accession>A0A2N5C8F9</accession>
<reference evidence="4 5" key="1">
    <citation type="submission" date="2017-12" db="EMBL/GenBank/DDBJ databases">
        <title>Genome sequence of the active heterotrophic nitrifier-denitrifier, Cupriavidus pauculus UM1.</title>
        <authorList>
            <person name="Putonti C."/>
            <person name="Castignetti D."/>
        </authorList>
    </citation>
    <scope>NUCLEOTIDE SEQUENCE [LARGE SCALE GENOMIC DNA]</scope>
    <source>
        <strain evidence="4 5">UM1</strain>
    </source>
</reference>
<feature type="region of interest" description="Disordered" evidence="2">
    <location>
        <begin position="227"/>
        <end position="262"/>
    </location>
</feature>
<name>A0A2N5C8F9_9BURK</name>
<evidence type="ECO:0000256" key="3">
    <source>
        <dbReference type="SAM" id="SignalP"/>
    </source>
</evidence>
<dbReference type="EMBL" id="PJRP01000011">
    <property type="protein sequence ID" value="PLP98489.1"/>
    <property type="molecule type" value="Genomic_DNA"/>
</dbReference>
<feature type="region of interest" description="Disordered" evidence="2">
    <location>
        <begin position="55"/>
        <end position="76"/>
    </location>
</feature>
<feature type="signal peptide" evidence="3">
    <location>
        <begin position="1"/>
        <end position="25"/>
    </location>
</feature>
<proteinExistence type="predicted"/>
<protein>
    <recommendedName>
        <fullName evidence="6">DNA repair protein</fullName>
    </recommendedName>
</protein>
<dbReference type="AlphaFoldDB" id="A0A2N5C8F9"/>
<evidence type="ECO:0000313" key="5">
    <source>
        <dbReference type="Proteomes" id="UP000234341"/>
    </source>
</evidence>